<dbReference type="InterPro" id="IPR003779">
    <property type="entry name" value="CMD-like"/>
</dbReference>
<dbReference type="GO" id="GO:0016787">
    <property type="term" value="F:hydrolase activity"/>
    <property type="evidence" value="ECO:0007669"/>
    <property type="project" value="UniProtKB-KW"/>
</dbReference>
<evidence type="ECO:0000313" key="9">
    <source>
        <dbReference type="Proteomes" id="UP000469558"/>
    </source>
</evidence>
<keyword evidence="5" id="KW-0862">Zinc</keyword>
<evidence type="ECO:0000256" key="4">
    <source>
        <dbReference type="ARBA" id="ARBA00022801"/>
    </source>
</evidence>
<dbReference type="GO" id="GO:0004497">
    <property type="term" value="F:monooxygenase activity"/>
    <property type="evidence" value="ECO:0007669"/>
    <property type="project" value="UniProtKB-KW"/>
</dbReference>
<sequence>MRMSSSSNSQQAVQIPPSYPAEDSQRIATVQVHALSAGHLTLPEQHFVHPASASARNTVPSLAFLILHNSAETGRKSRILFDLGLRRDLDRYSEPIQRHAKTRQPLTTDPDVVKSLAAGGLTPDDIDYVIYSHVHWDHVGEPRDFSNSTFVVGYGAKGLLHGSSTSLRGGHSFFESDLIPDSRTIELLDPDSNNQYTGNQAQSHKAGRPNFHQPWKQYLNLPQTIDIFQDGSLYIVNAPGHLPGHINLLASTGDGQKVYLAGDACHDRRILRQEKDIGTWLDAEGHTCCIHADRMEAEKTIERIRKLEEQGVEVIFAHDVEWEREPSNAKRFLGRGYILTLIMSSTTPQTDLHQEFISALGAHAWNPSWASIASLSPPIFSASIKMASIPKQKAHLSPKVQSLISIAVDSASTHLYIPGIQTHIKAALAAGATIAEVMEVIELTSTLGIHACNVGVPLLVEVMREEGVYEGYVSGMGEGEGERARLREEFRVKRGYWHGFWEDFLRLDPEFFEAYLEFSTVPWLRDAEGGGSAAMLEPKIKELIYCAFDAASTHLYKPGLKLHMTNAIRYGAAPEEIMEVLEIATLLSLHTLEVATPILAQHVK</sequence>
<keyword evidence="4" id="KW-0378">Hydrolase</keyword>
<dbReference type="InterPro" id="IPR001279">
    <property type="entry name" value="Metallo-B-lactamas"/>
</dbReference>
<dbReference type="OrthoDB" id="10250730at2759"/>
<name>A0A8T9BZC2_9HELO</name>
<feature type="region of interest" description="Disordered" evidence="6">
    <location>
        <begin position="1"/>
        <end position="24"/>
    </location>
</feature>
<evidence type="ECO:0000256" key="5">
    <source>
        <dbReference type="ARBA" id="ARBA00022833"/>
    </source>
</evidence>
<evidence type="ECO:0000313" key="8">
    <source>
        <dbReference type="EMBL" id="TVY62829.1"/>
    </source>
</evidence>
<reference evidence="8 9" key="1">
    <citation type="submission" date="2018-05" db="EMBL/GenBank/DDBJ databases">
        <title>Genome sequencing and assembly of the regulated plant pathogen Lachnellula willkommii and related sister species for the development of diagnostic species identification markers.</title>
        <authorList>
            <person name="Giroux E."/>
            <person name="Bilodeau G."/>
        </authorList>
    </citation>
    <scope>NUCLEOTIDE SEQUENCE [LARGE SCALE GENOMIC DNA]</scope>
    <source>
        <strain evidence="8 9">CBS 268.59</strain>
    </source>
</reference>
<evidence type="ECO:0000256" key="1">
    <source>
        <dbReference type="ARBA" id="ARBA00001947"/>
    </source>
</evidence>
<keyword evidence="3" id="KW-0479">Metal-binding</keyword>
<dbReference type="InterPro" id="IPR036866">
    <property type="entry name" value="RibonucZ/Hydroxyglut_hydro"/>
</dbReference>
<evidence type="ECO:0000256" key="2">
    <source>
        <dbReference type="ARBA" id="ARBA00007749"/>
    </source>
</evidence>
<dbReference type="Gene3D" id="1.20.1290.10">
    <property type="entry name" value="AhpD-like"/>
    <property type="match status" value="1"/>
</dbReference>
<dbReference type="Gene3D" id="3.60.15.10">
    <property type="entry name" value="Ribonuclease Z/Hydroxyacylglutathione hydrolase-like"/>
    <property type="match status" value="1"/>
</dbReference>
<evidence type="ECO:0000256" key="3">
    <source>
        <dbReference type="ARBA" id="ARBA00022723"/>
    </source>
</evidence>
<dbReference type="SUPFAM" id="SSF56281">
    <property type="entry name" value="Metallo-hydrolase/oxidoreductase"/>
    <property type="match status" value="1"/>
</dbReference>
<evidence type="ECO:0000256" key="6">
    <source>
        <dbReference type="SAM" id="MobiDB-lite"/>
    </source>
</evidence>
<organism evidence="8 9">
    <name type="scientific">Lachnellula suecica</name>
    <dbReference type="NCBI Taxonomy" id="602035"/>
    <lineage>
        <taxon>Eukaryota</taxon>
        <taxon>Fungi</taxon>
        <taxon>Dikarya</taxon>
        <taxon>Ascomycota</taxon>
        <taxon>Pezizomycotina</taxon>
        <taxon>Leotiomycetes</taxon>
        <taxon>Helotiales</taxon>
        <taxon>Lachnaceae</taxon>
        <taxon>Lachnellula</taxon>
    </lineage>
</organism>
<dbReference type="PANTHER" id="PTHR42978:SF2">
    <property type="entry name" value="102 KBASES UNSTABLE REGION: FROM 1 TO 119443"/>
    <property type="match status" value="1"/>
</dbReference>
<keyword evidence="8" id="KW-0503">Monooxygenase</keyword>
<dbReference type="SMART" id="SM00849">
    <property type="entry name" value="Lactamase_B"/>
    <property type="match status" value="1"/>
</dbReference>
<dbReference type="InterPro" id="IPR029032">
    <property type="entry name" value="AhpD-like"/>
</dbReference>
<gene>
    <name evidence="8" type="primary">mpaDE_4</name>
    <name evidence="8" type="ORF">LSUE1_G007583</name>
</gene>
<dbReference type="CDD" id="cd07730">
    <property type="entry name" value="metallo-hydrolase-like_MBL-fold"/>
    <property type="match status" value="1"/>
</dbReference>
<proteinExistence type="inferred from homology"/>
<dbReference type="AlphaFoldDB" id="A0A8T9BZC2"/>
<keyword evidence="8" id="KW-0560">Oxidoreductase</keyword>
<dbReference type="Proteomes" id="UP000469558">
    <property type="component" value="Unassembled WGS sequence"/>
</dbReference>
<dbReference type="GO" id="GO:0051920">
    <property type="term" value="F:peroxiredoxin activity"/>
    <property type="evidence" value="ECO:0007669"/>
    <property type="project" value="InterPro"/>
</dbReference>
<dbReference type="InterPro" id="IPR051013">
    <property type="entry name" value="MBL_superfamily_lactonases"/>
</dbReference>
<protein>
    <submittedName>
        <fullName evidence="8">Cytochrome P450 monooxygenase mpaDE</fullName>
    </submittedName>
</protein>
<dbReference type="GO" id="GO:0046872">
    <property type="term" value="F:metal ion binding"/>
    <property type="evidence" value="ECO:0007669"/>
    <property type="project" value="UniProtKB-KW"/>
</dbReference>
<dbReference type="PANTHER" id="PTHR42978">
    <property type="entry name" value="QUORUM-QUENCHING LACTONASE YTNP-RELATED-RELATED"/>
    <property type="match status" value="1"/>
</dbReference>
<keyword evidence="9" id="KW-1185">Reference proteome</keyword>
<dbReference type="SUPFAM" id="SSF69118">
    <property type="entry name" value="AhpD-like"/>
    <property type="match status" value="1"/>
</dbReference>
<feature type="compositionally biased region" description="Polar residues" evidence="6">
    <location>
        <begin position="1"/>
        <end position="13"/>
    </location>
</feature>
<dbReference type="Pfam" id="PF02627">
    <property type="entry name" value="CMD"/>
    <property type="match status" value="1"/>
</dbReference>
<feature type="domain" description="Metallo-beta-lactamase" evidence="7">
    <location>
        <begin position="60"/>
        <end position="318"/>
    </location>
</feature>
<comment type="cofactor">
    <cofactor evidence="1">
        <name>Zn(2+)</name>
        <dbReference type="ChEBI" id="CHEBI:29105"/>
    </cofactor>
</comment>
<comment type="similarity">
    <text evidence="2">Belongs to the metallo-beta-lactamase superfamily.</text>
</comment>
<evidence type="ECO:0000259" key="7">
    <source>
        <dbReference type="SMART" id="SM00849"/>
    </source>
</evidence>
<dbReference type="Pfam" id="PF00753">
    <property type="entry name" value="Lactamase_B"/>
    <property type="match status" value="1"/>
</dbReference>
<comment type="caution">
    <text evidence="8">The sequence shown here is derived from an EMBL/GenBank/DDBJ whole genome shotgun (WGS) entry which is preliminary data.</text>
</comment>
<dbReference type="EMBL" id="QGMK01001898">
    <property type="protein sequence ID" value="TVY62829.1"/>
    <property type="molecule type" value="Genomic_DNA"/>
</dbReference>
<accession>A0A8T9BZC2</accession>